<reference evidence="4 5" key="1">
    <citation type="submission" date="2015-02" db="EMBL/GenBank/DDBJ databases">
        <title>Draft genome sequences of ten Microbacterium spp. with emphasis on heavy metal contaminated environments.</title>
        <authorList>
            <person name="Corretto E."/>
        </authorList>
    </citation>
    <scope>NUCLEOTIDE SEQUENCE [LARGE SCALE GENOMIC DNA]</scope>
    <source>
        <strain evidence="4 5">DSM 12966</strain>
    </source>
</reference>
<dbReference type="AlphaFoldDB" id="A0A0F0KC50"/>
<comment type="caution">
    <text evidence="4">The sequence shown here is derived from an EMBL/GenBank/DDBJ whole genome shotgun (WGS) entry which is preliminary data.</text>
</comment>
<evidence type="ECO:0000256" key="2">
    <source>
        <dbReference type="SAM" id="Phobius"/>
    </source>
</evidence>
<sequence length="358" mass="36578">MGPVTRVAEAAEQEPASTGRDAGRGRLGLSITLLVCIPVAVLLTWPQALAAQRLFGIAQLIAFRAPMALALLFAAIVAAAVFLLFRRRARLVASIAAGIAVVTLAASVGNAGVLLVRGSSATGAAGLPDGDLTVLVWNAQGGATSPADVAALVLEVQADVVSLPEMDEDAAAEVSRLVALEGMHLTPATTRAVAGSLEESWVPTSLLVADELGSYELDEVVGSTPGLPSGVWRPADGNGPVIVAAHPAAPLPESMDDWRAGLQWIAGQCSRLGSDVIVAGDFNATVDHLDLGRCQDAAVEATAAPAGTWPSTVPAWLASPIDHVLAGEAWSVLDARVVEPSASGGTDHRAFVAVLEAR</sequence>
<evidence type="ECO:0000313" key="4">
    <source>
        <dbReference type="EMBL" id="KJL17735.1"/>
    </source>
</evidence>
<dbReference type="EMBL" id="JYIU01000046">
    <property type="protein sequence ID" value="KJL17735.1"/>
    <property type="molecule type" value="Genomic_DNA"/>
</dbReference>
<gene>
    <name evidence="4" type="ORF">RN50_02834</name>
</gene>
<dbReference type="GO" id="GO:0003824">
    <property type="term" value="F:catalytic activity"/>
    <property type="evidence" value="ECO:0007669"/>
    <property type="project" value="InterPro"/>
</dbReference>
<keyword evidence="2" id="KW-0812">Transmembrane</keyword>
<dbReference type="Gene3D" id="3.60.10.10">
    <property type="entry name" value="Endonuclease/exonuclease/phosphatase"/>
    <property type="match status" value="1"/>
</dbReference>
<protein>
    <recommendedName>
        <fullName evidence="3">Endonuclease/exonuclease/phosphatase domain-containing protein</fullName>
    </recommendedName>
</protein>
<feature type="region of interest" description="Disordered" evidence="1">
    <location>
        <begin position="1"/>
        <end position="21"/>
    </location>
</feature>
<proteinExistence type="predicted"/>
<name>A0A0F0KC50_9MICO</name>
<keyword evidence="2" id="KW-1133">Transmembrane helix</keyword>
<organism evidence="4 5">
    <name type="scientific">Microbacterium foliorum</name>
    <dbReference type="NCBI Taxonomy" id="104336"/>
    <lineage>
        <taxon>Bacteria</taxon>
        <taxon>Bacillati</taxon>
        <taxon>Actinomycetota</taxon>
        <taxon>Actinomycetes</taxon>
        <taxon>Micrococcales</taxon>
        <taxon>Microbacteriaceae</taxon>
        <taxon>Microbacterium</taxon>
    </lineage>
</organism>
<dbReference type="Pfam" id="PF03372">
    <property type="entry name" value="Exo_endo_phos"/>
    <property type="match status" value="1"/>
</dbReference>
<keyword evidence="2" id="KW-0472">Membrane</keyword>
<dbReference type="KEGG" id="mfol:DXT68_08050"/>
<dbReference type="Proteomes" id="UP000033572">
    <property type="component" value="Unassembled WGS sequence"/>
</dbReference>
<accession>A0A0F0KC50</accession>
<dbReference type="SUPFAM" id="SSF56219">
    <property type="entry name" value="DNase I-like"/>
    <property type="match status" value="1"/>
</dbReference>
<evidence type="ECO:0000256" key="1">
    <source>
        <dbReference type="SAM" id="MobiDB-lite"/>
    </source>
</evidence>
<feature type="transmembrane region" description="Helical" evidence="2">
    <location>
        <begin position="92"/>
        <end position="116"/>
    </location>
</feature>
<evidence type="ECO:0000313" key="5">
    <source>
        <dbReference type="Proteomes" id="UP000033572"/>
    </source>
</evidence>
<dbReference type="InterPro" id="IPR005135">
    <property type="entry name" value="Endo/exonuclease/phosphatase"/>
</dbReference>
<feature type="domain" description="Endonuclease/exonuclease/phosphatase" evidence="3">
    <location>
        <begin position="136"/>
        <end position="348"/>
    </location>
</feature>
<dbReference type="InterPro" id="IPR036691">
    <property type="entry name" value="Endo/exonu/phosph_ase_sf"/>
</dbReference>
<feature type="transmembrane region" description="Helical" evidence="2">
    <location>
        <begin position="65"/>
        <end position="85"/>
    </location>
</feature>
<feature type="transmembrane region" description="Helical" evidence="2">
    <location>
        <begin position="27"/>
        <end position="45"/>
    </location>
</feature>
<evidence type="ECO:0000259" key="3">
    <source>
        <dbReference type="Pfam" id="PF03372"/>
    </source>
</evidence>
<keyword evidence="5" id="KW-1185">Reference proteome</keyword>
<dbReference type="PATRIC" id="fig|104336.4.peg.2875"/>